<protein>
    <submittedName>
        <fullName evidence="2">Nicotinate-nucleotide adenylyltransferase</fullName>
        <ecNumber evidence="2">2.7.7.18</ecNumber>
    </submittedName>
</protein>
<dbReference type="EMBL" id="CADCUC010000645">
    <property type="protein sequence ID" value="CAA9361960.1"/>
    <property type="molecule type" value="Genomic_DNA"/>
</dbReference>
<feature type="non-terminal residue" evidence="2">
    <location>
        <position position="1"/>
    </location>
</feature>
<feature type="region of interest" description="Disordered" evidence="1">
    <location>
        <begin position="1"/>
        <end position="166"/>
    </location>
</feature>
<keyword evidence="2" id="KW-0808">Transferase</keyword>
<dbReference type="GO" id="GO:0004515">
    <property type="term" value="F:nicotinate-nucleotide adenylyltransferase activity"/>
    <property type="evidence" value="ECO:0007669"/>
    <property type="project" value="UniProtKB-EC"/>
</dbReference>
<evidence type="ECO:0000256" key="1">
    <source>
        <dbReference type="SAM" id="MobiDB-lite"/>
    </source>
</evidence>
<accession>A0A6J4MKM5</accession>
<dbReference type="EC" id="2.7.7.18" evidence="2"/>
<reference evidence="2" key="1">
    <citation type="submission" date="2020-02" db="EMBL/GenBank/DDBJ databases">
        <authorList>
            <person name="Meier V. D."/>
        </authorList>
    </citation>
    <scope>NUCLEOTIDE SEQUENCE</scope>
    <source>
        <strain evidence="2">AVDCRST_MAG90</strain>
    </source>
</reference>
<feature type="compositionally biased region" description="Low complexity" evidence="1">
    <location>
        <begin position="1"/>
        <end position="12"/>
    </location>
</feature>
<evidence type="ECO:0000313" key="2">
    <source>
        <dbReference type="EMBL" id="CAA9361960.1"/>
    </source>
</evidence>
<gene>
    <name evidence="2" type="ORF">AVDCRST_MAG90-3072</name>
</gene>
<feature type="compositionally biased region" description="Basic residues" evidence="1">
    <location>
        <begin position="126"/>
        <end position="139"/>
    </location>
</feature>
<dbReference type="AlphaFoldDB" id="A0A6J4MKM5"/>
<organism evidence="2">
    <name type="scientific">uncultured Microvirga sp</name>
    <dbReference type="NCBI Taxonomy" id="412392"/>
    <lineage>
        <taxon>Bacteria</taxon>
        <taxon>Pseudomonadati</taxon>
        <taxon>Pseudomonadota</taxon>
        <taxon>Alphaproteobacteria</taxon>
        <taxon>Hyphomicrobiales</taxon>
        <taxon>Methylobacteriaceae</taxon>
        <taxon>Microvirga</taxon>
        <taxon>environmental samples</taxon>
    </lineage>
</organism>
<name>A0A6J4MKM5_9HYPH</name>
<sequence length="204" mass="21468">GPPPAASAGSPGRPVWRLVQPGPCRAPPCHSFGHAAASARPGVVDRDARQSPEGAWRVGPDRRARHRRRGARAASADRGHGVRGGARRPLYGGHARLPGSALPRGALRMDHGGRQPGRVPPLARLAAHRRDRPGLRRRPPGLDASGRILPSRNGARAFSTRRERRRPAAAFGAAGLDLPPRPALVPVLDGAANEKATIRPGAAL</sequence>
<keyword evidence="2" id="KW-0548">Nucleotidyltransferase</keyword>
<proteinExistence type="predicted"/>
<feature type="non-terminal residue" evidence="2">
    <location>
        <position position="204"/>
    </location>
</feature>